<dbReference type="SUPFAM" id="SSF141523">
    <property type="entry name" value="L,D-transpeptidase catalytic domain-like"/>
    <property type="match status" value="1"/>
</dbReference>
<feature type="domain" description="L,D-TPase catalytic" evidence="8">
    <location>
        <begin position="59"/>
        <end position="192"/>
    </location>
</feature>
<reference evidence="9 10" key="1">
    <citation type="submission" date="2023-12" db="EMBL/GenBank/DDBJ databases">
        <title>Novel species of the genus Arcicella isolated from rivers.</title>
        <authorList>
            <person name="Lu H."/>
        </authorList>
    </citation>
    <scope>NUCLEOTIDE SEQUENCE [LARGE SCALE GENOMIC DNA]</scope>
    <source>
        <strain evidence="9 10">KCTC 23307</strain>
    </source>
</reference>
<evidence type="ECO:0000256" key="3">
    <source>
        <dbReference type="ARBA" id="ARBA00022679"/>
    </source>
</evidence>
<evidence type="ECO:0000256" key="4">
    <source>
        <dbReference type="ARBA" id="ARBA00022960"/>
    </source>
</evidence>
<proteinExistence type="inferred from homology"/>
<evidence type="ECO:0000256" key="5">
    <source>
        <dbReference type="ARBA" id="ARBA00022984"/>
    </source>
</evidence>
<comment type="caution">
    <text evidence="9">The sequence shown here is derived from an EMBL/GenBank/DDBJ whole genome shotgun (WGS) entry which is preliminary data.</text>
</comment>
<keyword evidence="5 7" id="KW-0573">Peptidoglycan synthesis</keyword>
<dbReference type="InterPro" id="IPR005490">
    <property type="entry name" value="LD_TPept_cat_dom"/>
</dbReference>
<evidence type="ECO:0000256" key="7">
    <source>
        <dbReference type="PROSITE-ProRule" id="PRU01373"/>
    </source>
</evidence>
<evidence type="ECO:0000256" key="6">
    <source>
        <dbReference type="ARBA" id="ARBA00023316"/>
    </source>
</evidence>
<keyword evidence="10" id="KW-1185">Reference proteome</keyword>
<accession>A0ABU5Q5V8</accession>
<dbReference type="RefSeq" id="WP_323295379.1">
    <property type="nucleotide sequence ID" value="NZ_JAYFUM010000005.1"/>
</dbReference>
<feature type="active site" description="Nucleophile" evidence="7">
    <location>
        <position position="161"/>
    </location>
</feature>
<evidence type="ECO:0000259" key="8">
    <source>
        <dbReference type="PROSITE" id="PS52029"/>
    </source>
</evidence>
<evidence type="ECO:0000256" key="2">
    <source>
        <dbReference type="ARBA" id="ARBA00005992"/>
    </source>
</evidence>
<sequence length="249" mass="28991">MKTTITYILALFFSTLIQQSDFLSEQKKYERVQAAFEAKGSILSEKLRINGIQPEQLNILIVAYKEEKVLEIFAKNLKDRNYKKLVAYPICQQSGRLGPKWKQGDLQVPEGFYQIDRFNPVSTYYLSLGINYPNKADYLRSDAVDRGGDIFIHGECVTVGCLPMTNDLIQEIYLYAIQARQNGQEDIPVYIFPFRMTKENMSIHQEKFKEDEVLLNFWKNLKTGFDTFEKDKNPISFSVDKKGLYVFRK</sequence>
<organism evidence="9 10">
    <name type="scientific">Arcicella rigui</name>
    <dbReference type="NCBI Taxonomy" id="797020"/>
    <lineage>
        <taxon>Bacteria</taxon>
        <taxon>Pseudomonadati</taxon>
        <taxon>Bacteroidota</taxon>
        <taxon>Cytophagia</taxon>
        <taxon>Cytophagales</taxon>
        <taxon>Flectobacillaceae</taxon>
        <taxon>Arcicella</taxon>
    </lineage>
</organism>
<dbReference type="PROSITE" id="PS52029">
    <property type="entry name" value="LD_TPASE"/>
    <property type="match status" value="1"/>
</dbReference>
<dbReference type="Proteomes" id="UP001302949">
    <property type="component" value="Unassembled WGS sequence"/>
</dbReference>
<dbReference type="CDD" id="cd16913">
    <property type="entry name" value="YkuD_like"/>
    <property type="match status" value="1"/>
</dbReference>
<evidence type="ECO:0000256" key="1">
    <source>
        <dbReference type="ARBA" id="ARBA00004752"/>
    </source>
</evidence>
<dbReference type="EMBL" id="JAYFUM010000005">
    <property type="protein sequence ID" value="MEA5138210.1"/>
    <property type="molecule type" value="Genomic_DNA"/>
</dbReference>
<dbReference type="InterPro" id="IPR038063">
    <property type="entry name" value="Transpep_catalytic_dom"/>
</dbReference>
<comment type="pathway">
    <text evidence="1 7">Cell wall biogenesis; peptidoglycan biosynthesis.</text>
</comment>
<dbReference type="PANTHER" id="PTHR36699">
    <property type="entry name" value="LD-TRANSPEPTIDASE"/>
    <property type="match status" value="1"/>
</dbReference>
<keyword evidence="3" id="KW-0808">Transferase</keyword>
<dbReference type="PANTHER" id="PTHR36699:SF1">
    <property type="entry name" value="L,D-TRANSPEPTIDASE YAFK-RELATED"/>
    <property type="match status" value="1"/>
</dbReference>
<keyword evidence="6 7" id="KW-0961">Cell wall biogenesis/degradation</keyword>
<name>A0ABU5Q5V8_9BACT</name>
<evidence type="ECO:0000313" key="10">
    <source>
        <dbReference type="Proteomes" id="UP001302949"/>
    </source>
</evidence>
<feature type="active site" description="Proton donor/acceptor" evidence="7">
    <location>
        <position position="153"/>
    </location>
</feature>
<comment type="similarity">
    <text evidence="2">Belongs to the YkuD family.</text>
</comment>
<keyword evidence="4 7" id="KW-0133">Cell shape</keyword>
<protein>
    <recommendedName>
        <fullName evidence="8">L,D-TPase catalytic domain-containing protein</fullName>
    </recommendedName>
</protein>
<dbReference type="Pfam" id="PF03734">
    <property type="entry name" value="YkuD"/>
    <property type="match status" value="1"/>
</dbReference>
<gene>
    <name evidence="9" type="ORF">VB248_03660</name>
</gene>
<evidence type="ECO:0000313" key="9">
    <source>
        <dbReference type="EMBL" id="MEA5138210.1"/>
    </source>
</evidence>